<feature type="transmembrane region" description="Helical" evidence="1">
    <location>
        <begin position="36"/>
        <end position="54"/>
    </location>
</feature>
<dbReference type="NCBIfam" id="NF041644">
    <property type="entry name" value="CBO0543_fam"/>
    <property type="match status" value="1"/>
</dbReference>
<sequence length="193" mass="23171">MTEDQTQLLTNLRTSQEEITTEWINYWLEYSFLDTWQFWFNFIMLFAPLIVLYFKLDKSKAFLLGFYGFNVHVWFSYLDTFFVKVGLVSYPYQAIPITPVNFGLDVSLIPVLFIFLYQWVLNHKKNYYLYATALSAGLAFVFKPYLVVFQLFEMHKVNYLHLFIGYVFVFLVSKWITNLFIYFKRNSIAETNL</sequence>
<protein>
    <submittedName>
        <fullName evidence="2">CBO0543 family protein</fullName>
    </submittedName>
</protein>
<dbReference type="EMBL" id="JBHLUX010000008">
    <property type="protein sequence ID" value="MFC0469636.1"/>
    <property type="molecule type" value="Genomic_DNA"/>
</dbReference>
<gene>
    <name evidence="2" type="ORF">ACFFHM_03600</name>
</gene>
<proteinExistence type="predicted"/>
<keyword evidence="1" id="KW-0812">Transmembrane</keyword>
<comment type="caution">
    <text evidence="2">The sequence shown here is derived from an EMBL/GenBank/DDBJ whole genome shotgun (WGS) entry which is preliminary data.</text>
</comment>
<evidence type="ECO:0000256" key="1">
    <source>
        <dbReference type="SAM" id="Phobius"/>
    </source>
</evidence>
<feature type="transmembrane region" description="Helical" evidence="1">
    <location>
        <begin position="159"/>
        <end position="183"/>
    </location>
</feature>
<evidence type="ECO:0000313" key="2">
    <source>
        <dbReference type="EMBL" id="MFC0469636.1"/>
    </source>
</evidence>
<dbReference type="RefSeq" id="WP_335962153.1">
    <property type="nucleotide sequence ID" value="NZ_JAXBLX010000025.1"/>
</dbReference>
<dbReference type="InterPro" id="IPR048147">
    <property type="entry name" value="CBO0543-like"/>
</dbReference>
<reference evidence="2 3" key="1">
    <citation type="submission" date="2024-09" db="EMBL/GenBank/DDBJ databases">
        <authorList>
            <person name="Sun Q."/>
            <person name="Mori K."/>
        </authorList>
    </citation>
    <scope>NUCLEOTIDE SEQUENCE [LARGE SCALE GENOMIC DNA]</scope>
    <source>
        <strain evidence="2 3">NCAIM B.02610</strain>
    </source>
</reference>
<organism evidence="2 3">
    <name type="scientific">Halalkalibacter kiskunsagensis</name>
    <dbReference type="NCBI Taxonomy" id="1548599"/>
    <lineage>
        <taxon>Bacteria</taxon>
        <taxon>Bacillati</taxon>
        <taxon>Bacillota</taxon>
        <taxon>Bacilli</taxon>
        <taxon>Bacillales</taxon>
        <taxon>Bacillaceae</taxon>
        <taxon>Halalkalibacter</taxon>
    </lineage>
</organism>
<keyword evidence="1" id="KW-1133">Transmembrane helix</keyword>
<name>A0ABV6KCQ9_9BACI</name>
<evidence type="ECO:0000313" key="3">
    <source>
        <dbReference type="Proteomes" id="UP001589838"/>
    </source>
</evidence>
<accession>A0ABV6KCQ9</accession>
<feature type="transmembrane region" description="Helical" evidence="1">
    <location>
        <begin position="127"/>
        <end position="147"/>
    </location>
</feature>
<dbReference type="Proteomes" id="UP001589838">
    <property type="component" value="Unassembled WGS sequence"/>
</dbReference>
<keyword evidence="3" id="KW-1185">Reference proteome</keyword>
<keyword evidence="1" id="KW-0472">Membrane</keyword>
<feature type="transmembrane region" description="Helical" evidence="1">
    <location>
        <begin position="61"/>
        <end position="82"/>
    </location>
</feature>
<feature type="transmembrane region" description="Helical" evidence="1">
    <location>
        <begin position="102"/>
        <end position="120"/>
    </location>
</feature>